<evidence type="ECO:0000313" key="3">
    <source>
        <dbReference type="Proteomes" id="UP000183255"/>
    </source>
</evidence>
<accession>A0A1G8TH90</accession>
<evidence type="ECO:0000256" key="1">
    <source>
        <dbReference type="SAM" id="MobiDB-lite"/>
    </source>
</evidence>
<proteinExistence type="predicted"/>
<dbReference type="AlphaFoldDB" id="A0A1G8TH90"/>
<dbReference type="EMBL" id="FNDZ01000019">
    <property type="protein sequence ID" value="SDJ40265.1"/>
    <property type="molecule type" value="Genomic_DNA"/>
</dbReference>
<dbReference type="Proteomes" id="UP000183255">
    <property type="component" value="Unassembled WGS sequence"/>
</dbReference>
<feature type="compositionally biased region" description="Acidic residues" evidence="1">
    <location>
        <begin position="121"/>
        <end position="132"/>
    </location>
</feature>
<feature type="compositionally biased region" description="Basic and acidic residues" evidence="1">
    <location>
        <begin position="109"/>
        <end position="120"/>
    </location>
</feature>
<protein>
    <submittedName>
        <fullName evidence="2">Uncharacterized protein</fullName>
    </submittedName>
</protein>
<gene>
    <name evidence="2" type="ORF">SAMN05421804_1197</name>
</gene>
<feature type="region of interest" description="Disordered" evidence="1">
    <location>
        <begin position="103"/>
        <end position="132"/>
    </location>
</feature>
<reference evidence="2 3" key="1">
    <citation type="submission" date="2016-10" db="EMBL/GenBank/DDBJ databases">
        <authorList>
            <person name="de Groot N.N."/>
        </authorList>
    </citation>
    <scope>NUCLEOTIDE SEQUENCE [LARGE SCALE GENOMIC DNA]</scope>
    <source>
        <strain evidence="2 3">CGMCC 1.5058</strain>
    </source>
</reference>
<sequence>MGKTEKIKSTIKETKYCSILAQGKVFDGEYTYCIEKVFVKELRQEEIRFSLYKDTLNQVERYIPRSLDVTEKEFLELFKEAVKHDVFSRELLADLRTELVKRRKGANRPNERDEIEHEEVGEVQEEVEENEE</sequence>
<evidence type="ECO:0000313" key="2">
    <source>
        <dbReference type="EMBL" id="SDJ40265.1"/>
    </source>
</evidence>
<name>A0A1G8TH90_9CLOT</name>
<organism evidence="2 3">
    <name type="scientific">Proteiniclasticum ruminis</name>
    <dbReference type="NCBI Taxonomy" id="398199"/>
    <lineage>
        <taxon>Bacteria</taxon>
        <taxon>Bacillati</taxon>
        <taxon>Bacillota</taxon>
        <taxon>Clostridia</taxon>
        <taxon>Eubacteriales</taxon>
        <taxon>Clostridiaceae</taxon>
        <taxon>Proteiniclasticum</taxon>
    </lineage>
</organism>